<dbReference type="InterPro" id="IPR023198">
    <property type="entry name" value="PGP-like_dom2"/>
</dbReference>
<evidence type="ECO:0000313" key="5">
    <source>
        <dbReference type="EMBL" id="SMF67329.1"/>
    </source>
</evidence>
<keyword evidence="6" id="KW-1185">Reference proteome</keyword>
<proteinExistence type="inferred from homology"/>
<dbReference type="GO" id="GO:0005829">
    <property type="term" value="C:cytosol"/>
    <property type="evidence" value="ECO:0007669"/>
    <property type="project" value="TreeGrafter"/>
</dbReference>
<dbReference type="EMBL" id="FWZX01000027">
    <property type="protein sequence ID" value="SMF67329.1"/>
    <property type="molecule type" value="Genomic_DNA"/>
</dbReference>
<dbReference type="GO" id="GO:0006281">
    <property type="term" value="P:DNA repair"/>
    <property type="evidence" value="ECO:0007669"/>
    <property type="project" value="TreeGrafter"/>
</dbReference>
<dbReference type="Proteomes" id="UP000192917">
    <property type="component" value="Unassembled WGS sequence"/>
</dbReference>
<dbReference type="Pfam" id="PF00702">
    <property type="entry name" value="Hydrolase"/>
    <property type="match status" value="1"/>
</dbReference>
<dbReference type="InterPro" id="IPR050155">
    <property type="entry name" value="HAD-like_hydrolase_sf"/>
</dbReference>
<accession>A0A1Y6CQ59</accession>
<dbReference type="AlphaFoldDB" id="A0A1Y6CQ59"/>
<dbReference type="SUPFAM" id="SSF56784">
    <property type="entry name" value="HAD-like"/>
    <property type="match status" value="1"/>
</dbReference>
<organism evidence="5 6">
    <name type="scientific">Tistlia consotensis USBA 355</name>
    <dbReference type="NCBI Taxonomy" id="560819"/>
    <lineage>
        <taxon>Bacteria</taxon>
        <taxon>Pseudomonadati</taxon>
        <taxon>Pseudomonadota</taxon>
        <taxon>Alphaproteobacteria</taxon>
        <taxon>Rhodospirillales</taxon>
        <taxon>Rhodovibrionaceae</taxon>
        <taxon>Tistlia</taxon>
    </lineage>
</organism>
<dbReference type="InterPro" id="IPR023214">
    <property type="entry name" value="HAD_sf"/>
</dbReference>
<dbReference type="InterPro" id="IPR036412">
    <property type="entry name" value="HAD-like_sf"/>
</dbReference>
<evidence type="ECO:0000256" key="4">
    <source>
        <dbReference type="ARBA" id="ARBA00013078"/>
    </source>
</evidence>
<evidence type="ECO:0000256" key="3">
    <source>
        <dbReference type="ARBA" id="ARBA00006171"/>
    </source>
</evidence>
<comment type="catalytic activity">
    <reaction evidence="1">
        <text>2-phosphoglycolate + H2O = glycolate + phosphate</text>
        <dbReference type="Rhea" id="RHEA:14369"/>
        <dbReference type="ChEBI" id="CHEBI:15377"/>
        <dbReference type="ChEBI" id="CHEBI:29805"/>
        <dbReference type="ChEBI" id="CHEBI:43474"/>
        <dbReference type="ChEBI" id="CHEBI:58033"/>
        <dbReference type="EC" id="3.1.3.18"/>
    </reaction>
</comment>
<dbReference type="PANTHER" id="PTHR43434">
    <property type="entry name" value="PHOSPHOGLYCOLATE PHOSPHATASE"/>
    <property type="match status" value="1"/>
</dbReference>
<dbReference type="RefSeq" id="WP_159460321.1">
    <property type="nucleotide sequence ID" value="NZ_FWZX01000027.1"/>
</dbReference>
<name>A0A1Y6CQ59_9PROT</name>
<dbReference type="GO" id="GO:0008967">
    <property type="term" value="F:phosphoglycolate phosphatase activity"/>
    <property type="evidence" value="ECO:0007669"/>
    <property type="project" value="UniProtKB-EC"/>
</dbReference>
<dbReference type="PANTHER" id="PTHR43434:SF1">
    <property type="entry name" value="PHOSPHOGLYCOLATE PHOSPHATASE"/>
    <property type="match status" value="1"/>
</dbReference>
<evidence type="ECO:0000313" key="6">
    <source>
        <dbReference type="Proteomes" id="UP000192917"/>
    </source>
</evidence>
<comment type="similarity">
    <text evidence="3">Belongs to the HAD-like hydrolase superfamily. CbbY/CbbZ/Gph/YieH family.</text>
</comment>
<dbReference type="Gene3D" id="3.40.50.1000">
    <property type="entry name" value="HAD superfamily/HAD-like"/>
    <property type="match status" value="1"/>
</dbReference>
<dbReference type="EC" id="3.1.3.18" evidence="4"/>
<protein>
    <recommendedName>
        <fullName evidence="4">phosphoglycolate phosphatase</fullName>
        <ecNumber evidence="4">3.1.3.18</ecNumber>
    </recommendedName>
</protein>
<dbReference type="NCBIfam" id="TIGR01549">
    <property type="entry name" value="HAD-SF-IA-v1"/>
    <property type="match status" value="1"/>
</dbReference>
<reference evidence="5 6" key="1">
    <citation type="submission" date="2017-04" db="EMBL/GenBank/DDBJ databases">
        <authorList>
            <person name="Afonso C.L."/>
            <person name="Miller P.J."/>
            <person name="Scott M.A."/>
            <person name="Spackman E."/>
            <person name="Goraichik I."/>
            <person name="Dimitrov K.M."/>
            <person name="Suarez D.L."/>
            <person name="Swayne D.E."/>
        </authorList>
    </citation>
    <scope>NUCLEOTIDE SEQUENCE [LARGE SCALE GENOMIC DNA]</scope>
    <source>
        <strain evidence="5 6">USBA 355</strain>
    </source>
</reference>
<evidence type="ECO:0000256" key="1">
    <source>
        <dbReference type="ARBA" id="ARBA00000830"/>
    </source>
</evidence>
<dbReference type="STRING" id="560819.SAMN05428998_12737"/>
<gene>
    <name evidence="5" type="ORF">SAMN05428998_12737</name>
</gene>
<evidence type="ECO:0000256" key="2">
    <source>
        <dbReference type="ARBA" id="ARBA00004818"/>
    </source>
</evidence>
<comment type="pathway">
    <text evidence="2">Organic acid metabolism; glycolate biosynthesis; glycolate from 2-phosphoglycolate: step 1/1.</text>
</comment>
<dbReference type="InterPro" id="IPR006439">
    <property type="entry name" value="HAD-SF_hydro_IA"/>
</dbReference>
<dbReference type="SFLD" id="SFLDS00003">
    <property type="entry name" value="Haloacid_Dehalogenase"/>
    <property type="match status" value="1"/>
</dbReference>
<dbReference type="SFLD" id="SFLDG01129">
    <property type="entry name" value="C1.5:_HAD__Beta-PGM__Phosphata"/>
    <property type="match status" value="1"/>
</dbReference>
<dbReference type="Gene3D" id="1.10.150.240">
    <property type="entry name" value="Putative phosphatase, domain 2"/>
    <property type="match status" value="1"/>
</dbReference>
<sequence length="226" mass="23658">MSDLSPRRPAGRDVLLVDLDGTLVDSAPDLARALNALLVEQAVEPLPLPTVKSMVGEGARKLVERAAAARGLTASLDALVERFLALYAETLTVETLPFPGAVETLQGLKAEGWRLALCTNKPIGFSRTILEALDLGRLFEAAAGGDSFPMRKPDPRHLALTLEPLGLGLERAVMLGDGPSDLEAAAAAGIPSVWCRFGYGGARAAGLPRTAEIGGFGELPGVLSRL</sequence>